<feature type="domain" description="Tetrahydrofolate dehydrogenase/cyclohydrolase catalytic" evidence="13">
    <location>
        <begin position="6"/>
        <end position="117"/>
    </location>
</feature>
<evidence type="ECO:0000313" key="16">
    <source>
        <dbReference type="Proteomes" id="UP000070035"/>
    </source>
</evidence>
<dbReference type="GO" id="GO:0005829">
    <property type="term" value="C:cytosol"/>
    <property type="evidence" value="ECO:0007669"/>
    <property type="project" value="TreeGrafter"/>
</dbReference>
<evidence type="ECO:0000256" key="7">
    <source>
        <dbReference type="ARBA" id="ARBA00022857"/>
    </source>
</evidence>
<comment type="catalytic activity">
    <reaction evidence="12">
        <text>(6R)-5,10-methenyltetrahydrofolate + H2O = (6R)-10-formyltetrahydrofolate + H(+)</text>
        <dbReference type="Rhea" id="RHEA:23700"/>
        <dbReference type="ChEBI" id="CHEBI:15377"/>
        <dbReference type="ChEBI" id="CHEBI:15378"/>
        <dbReference type="ChEBI" id="CHEBI:57455"/>
        <dbReference type="ChEBI" id="CHEBI:195366"/>
        <dbReference type="EC" id="3.5.4.9"/>
    </reaction>
</comment>
<evidence type="ECO:0000256" key="12">
    <source>
        <dbReference type="HAMAP-Rule" id="MF_01576"/>
    </source>
</evidence>
<dbReference type="EC" id="3.5.4.9" evidence="12"/>
<sequence>MMAVVMDGKELAQVIKKNIMGQVESSDITPCAASVLVGDEPSSKKYVELKGKDCRSVGINFQTHQLPKGVSEEELLGLIDELNEDSEIHGIIIQLPLPQKLSAEKAIMRVDPAKDVDGLHPYNVGKLWLGDYELERDLVPSTPKGIMEFLEHYDVEIQGKEAVIINRSNLVGKPLAKLLLDKNATVTTCHSKTKNIEEHTKRADILVSAVGSRPEFQITEDMVKEGAVVVDVGMSYINDKLYGDVDFEEVKGKTSHITPMPGGVGPMTRVALLQNILIAAGI</sequence>
<reference evidence="15 16" key="1">
    <citation type="journal article" date="2016" name="Sci. Rep.">
        <title>Metabolic traits of an uncultured archaeal lineage -MSBL1- from brine pools of the Red Sea.</title>
        <authorList>
            <person name="Mwirichia R."/>
            <person name="Alam I."/>
            <person name="Rashid M."/>
            <person name="Vinu M."/>
            <person name="Ba-Alawi W."/>
            <person name="Anthony Kamau A."/>
            <person name="Kamanda Ngugi D."/>
            <person name="Goker M."/>
            <person name="Klenk H.P."/>
            <person name="Bajic V."/>
            <person name="Stingl U."/>
        </authorList>
    </citation>
    <scope>NUCLEOTIDE SEQUENCE [LARGE SCALE GENOMIC DNA]</scope>
    <source>
        <strain evidence="15">SCGC-AAA261F17</strain>
    </source>
</reference>
<keyword evidence="7 12" id="KW-0521">NADP</keyword>
<dbReference type="FunFam" id="3.40.50.10860:FF:000005">
    <property type="entry name" value="C-1-tetrahydrofolate synthase, cytoplasmic, putative"/>
    <property type="match status" value="1"/>
</dbReference>
<evidence type="ECO:0000256" key="5">
    <source>
        <dbReference type="ARBA" id="ARBA00022755"/>
    </source>
</evidence>
<dbReference type="SUPFAM" id="SSF53223">
    <property type="entry name" value="Aminoacid dehydrogenase-like, N-terminal domain"/>
    <property type="match status" value="1"/>
</dbReference>
<dbReference type="InterPro" id="IPR046346">
    <property type="entry name" value="Aminoacid_DH-like_N_sf"/>
</dbReference>
<dbReference type="HAMAP" id="MF_01576">
    <property type="entry name" value="THF_DHG_CYH"/>
    <property type="match status" value="1"/>
</dbReference>
<protein>
    <recommendedName>
        <fullName evidence="12">Bifunctional protein FolD</fullName>
    </recommendedName>
    <domain>
        <recommendedName>
            <fullName evidence="12">Methylenetetrahydrofolate dehydrogenase</fullName>
            <ecNumber evidence="12">1.5.1.5</ecNumber>
        </recommendedName>
    </domain>
    <domain>
        <recommendedName>
            <fullName evidence="12">Methenyltetrahydrofolate cyclohydrolase</fullName>
            <ecNumber evidence="12">3.5.4.9</ecNumber>
        </recommendedName>
    </domain>
</protein>
<comment type="similarity">
    <text evidence="12">Belongs to the tetrahydrofolate dehydrogenase/cyclohydrolase family.</text>
</comment>
<dbReference type="PANTHER" id="PTHR48099:SF5">
    <property type="entry name" value="C-1-TETRAHYDROFOLATE SYNTHASE, CYTOPLASMIC"/>
    <property type="match status" value="1"/>
</dbReference>
<dbReference type="PATRIC" id="fig|1698274.3.peg.57"/>
<evidence type="ECO:0000256" key="11">
    <source>
        <dbReference type="ARBA" id="ARBA00023268"/>
    </source>
</evidence>
<evidence type="ECO:0000259" key="13">
    <source>
        <dbReference type="Pfam" id="PF00763"/>
    </source>
</evidence>
<dbReference type="FunFam" id="3.40.50.720:FF:000094">
    <property type="entry name" value="Bifunctional protein FolD"/>
    <property type="match status" value="1"/>
</dbReference>
<dbReference type="GO" id="GO:0004488">
    <property type="term" value="F:methylenetetrahydrofolate dehydrogenase (NADP+) activity"/>
    <property type="evidence" value="ECO:0007669"/>
    <property type="project" value="UniProtKB-UniRule"/>
</dbReference>
<evidence type="ECO:0000256" key="2">
    <source>
        <dbReference type="ARBA" id="ARBA00011738"/>
    </source>
</evidence>
<evidence type="ECO:0000256" key="3">
    <source>
        <dbReference type="ARBA" id="ARBA00022563"/>
    </source>
</evidence>
<feature type="domain" description="Tetrahydrofolate dehydrogenase/cyclohydrolase NAD(P)-binding" evidence="14">
    <location>
        <begin position="140"/>
        <end position="280"/>
    </location>
</feature>
<comment type="function">
    <text evidence="12">Catalyzes the oxidation of 5,10-methylenetetrahydrofolate to 5,10-methenyltetrahydrofolate and then the hydrolysis of 5,10-methenyltetrahydrofolate to 10-formyltetrahydrofolate.</text>
</comment>
<comment type="caution">
    <text evidence="15">The sequence shown here is derived from an EMBL/GenBank/DDBJ whole genome shotgun (WGS) entry which is preliminary data.</text>
</comment>
<dbReference type="GO" id="GO:0035999">
    <property type="term" value="P:tetrahydrofolate interconversion"/>
    <property type="evidence" value="ECO:0007669"/>
    <property type="project" value="UniProtKB-UniRule"/>
</dbReference>
<dbReference type="PANTHER" id="PTHR48099">
    <property type="entry name" value="C-1-TETRAHYDROFOLATE SYNTHASE, CYTOPLASMIC-RELATED"/>
    <property type="match status" value="1"/>
</dbReference>
<keyword evidence="8 12" id="KW-0560">Oxidoreductase</keyword>
<gene>
    <name evidence="12" type="primary">folD</name>
    <name evidence="15" type="ORF">AKJ44_00270</name>
</gene>
<dbReference type="GO" id="GO:0000105">
    <property type="term" value="P:L-histidine biosynthetic process"/>
    <property type="evidence" value="ECO:0007669"/>
    <property type="project" value="UniProtKB-KW"/>
</dbReference>
<organism evidence="15 16">
    <name type="scientific">candidate division MSBL1 archaeon SCGC-AAA261F17</name>
    <dbReference type="NCBI Taxonomy" id="1698274"/>
    <lineage>
        <taxon>Archaea</taxon>
        <taxon>Methanobacteriati</taxon>
        <taxon>Methanobacteriota</taxon>
        <taxon>candidate division MSBL1</taxon>
    </lineage>
</organism>
<accession>A0A133V7N3</accession>
<evidence type="ECO:0000256" key="1">
    <source>
        <dbReference type="ARBA" id="ARBA00004777"/>
    </source>
</evidence>
<dbReference type="InterPro" id="IPR000672">
    <property type="entry name" value="THF_DH/CycHdrlase"/>
</dbReference>
<comment type="pathway">
    <text evidence="1 12">One-carbon metabolism; tetrahydrofolate interconversion.</text>
</comment>
<dbReference type="InterPro" id="IPR020631">
    <property type="entry name" value="THF_DH/CycHdrlase_NAD-bd_dom"/>
</dbReference>
<feature type="binding site" evidence="12">
    <location>
        <begin position="166"/>
        <end position="168"/>
    </location>
    <ligand>
        <name>NADP(+)</name>
        <dbReference type="ChEBI" id="CHEBI:58349"/>
    </ligand>
</feature>
<evidence type="ECO:0000259" key="14">
    <source>
        <dbReference type="Pfam" id="PF02882"/>
    </source>
</evidence>
<dbReference type="Pfam" id="PF02882">
    <property type="entry name" value="THF_DHG_CYH_C"/>
    <property type="match status" value="1"/>
</dbReference>
<evidence type="ECO:0000256" key="4">
    <source>
        <dbReference type="ARBA" id="ARBA00022605"/>
    </source>
</evidence>
<dbReference type="InterPro" id="IPR020630">
    <property type="entry name" value="THF_DH/CycHdrlase_cat_dom"/>
</dbReference>
<keyword evidence="3 12" id="KW-0554">One-carbon metabolism</keyword>
<dbReference type="EC" id="1.5.1.5" evidence="12"/>
<evidence type="ECO:0000313" key="15">
    <source>
        <dbReference type="EMBL" id="KXB02459.1"/>
    </source>
</evidence>
<dbReference type="GO" id="GO:0004477">
    <property type="term" value="F:methenyltetrahydrofolate cyclohydrolase activity"/>
    <property type="evidence" value="ECO:0007669"/>
    <property type="project" value="UniProtKB-UniRule"/>
</dbReference>
<comment type="caution">
    <text evidence="12">Lacks conserved residue(s) required for the propagation of feature annotation.</text>
</comment>
<evidence type="ECO:0000256" key="10">
    <source>
        <dbReference type="ARBA" id="ARBA00023167"/>
    </source>
</evidence>
<keyword evidence="11 12" id="KW-0511">Multifunctional enzyme</keyword>
<dbReference type="GO" id="GO:0009086">
    <property type="term" value="P:methionine biosynthetic process"/>
    <property type="evidence" value="ECO:0007669"/>
    <property type="project" value="UniProtKB-KW"/>
</dbReference>
<dbReference type="CDD" id="cd01080">
    <property type="entry name" value="NAD_bind_m-THF_DH_Cyclohyd"/>
    <property type="match status" value="1"/>
</dbReference>
<evidence type="ECO:0000256" key="9">
    <source>
        <dbReference type="ARBA" id="ARBA00023102"/>
    </source>
</evidence>
<keyword evidence="6 12" id="KW-0378">Hydrolase</keyword>
<dbReference type="EMBL" id="LHXY01000002">
    <property type="protein sequence ID" value="KXB02459.1"/>
    <property type="molecule type" value="Genomic_DNA"/>
</dbReference>
<dbReference type="GO" id="GO:0006164">
    <property type="term" value="P:purine nucleotide biosynthetic process"/>
    <property type="evidence" value="ECO:0007669"/>
    <property type="project" value="UniProtKB-KW"/>
</dbReference>
<keyword evidence="9 12" id="KW-0368">Histidine biosynthesis</keyword>
<comment type="catalytic activity">
    <reaction evidence="12">
        <text>(6R)-5,10-methylene-5,6,7,8-tetrahydrofolate + NADP(+) = (6R)-5,10-methenyltetrahydrofolate + NADPH</text>
        <dbReference type="Rhea" id="RHEA:22812"/>
        <dbReference type="ChEBI" id="CHEBI:15636"/>
        <dbReference type="ChEBI" id="CHEBI:57455"/>
        <dbReference type="ChEBI" id="CHEBI:57783"/>
        <dbReference type="ChEBI" id="CHEBI:58349"/>
        <dbReference type="EC" id="1.5.1.5"/>
    </reaction>
</comment>
<evidence type="ECO:0000256" key="6">
    <source>
        <dbReference type="ARBA" id="ARBA00022801"/>
    </source>
</evidence>
<dbReference type="AlphaFoldDB" id="A0A133V7N3"/>
<dbReference type="Gene3D" id="3.40.50.10860">
    <property type="entry name" value="Leucine Dehydrogenase, chain A, domain 1"/>
    <property type="match status" value="1"/>
</dbReference>
<keyword evidence="5 12" id="KW-0658">Purine biosynthesis</keyword>
<comment type="subunit">
    <text evidence="2 12">Homodimer.</text>
</comment>
<dbReference type="PRINTS" id="PR00085">
    <property type="entry name" value="THFDHDRGNASE"/>
</dbReference>
<dbReference type="Gene3D" id="3.40.50.720">
    <property type="entry name" value="NAD(P)-binding Rossmann-like Domain"/>
    <property type="match status" value="1"/>
</dbReference>
<keyword evidence="16" id="KW-1185">Reference proteome</keyword>
<dbReference type="InterPro" id="IPR020867">
    <property type="entry name" value="THF_DH/CycHdrlase_CS"/>
</dbReference>
<name>A0A133V7N3_9EURY</name>
<dbReference type="InterPro" id="IPR036291">
    <property type="entry name" value="NAD(P)-bd_dom_sf"/>
</dbReference>
<proteinExistence type="inferred from homology"/>
<dbReference type="UniPathway" id="UPA00193"/>
<dbReference type="SUPFAM" id="SSF51735">
    <property type="entry name" value="NAD(P)-binding Rossmann-fold domains"/>
    <property type="match status" value="1"/>
</dbReference>
<dbReference type="Proteomes" id="UP000070035">
    <property type="component" value="Unassembled WGS sequence"/>
</dbReference>
<evidence type="ECO:0000256" key="8">
    <source>
        <dbReference type="ARBA" id="ARBA00023002"/>
    </source>
</evidence>
<keyword evidence="10 12" id="KW-0486">Methionine biosynthesis</keyword>
<keyword evidence="4 12" id="KW-0028">Amino-acid biosynthesis</keyword>
<dbReference type="Pfam" id="PF00763">
    <property type="entry name" value="THF_DHG_CYH"/>
    <property type="match status" value="1"/>
</dbReference>
<dbReference type="PROSITE" id="PS00766">
    <property type="entry name" value="THF_DHG_CYH_1"/>
    <property type="match status" value="1"/>
</dbReference>